<sequence>MAASKWPMKQYSSAQFIESAGTVLFSYHEPFSNPPSSALKICLLHYLPENQLLLPKGRRNIAETRAEAALRETCEETGCECSMLPVSMETRCTLPMWGPGASDRARKETVQGEAFFVTHRELGDGSGIKVIWWYVAVAREGQEHMPARVIEGQFKPVWVGLDEAETRLTFEGDREIVKKAIMLVRGE</sequence>
<dbReference type="SUPFAM" id="SSF55811">
    <property type="entry name" value="Nudix"/>
    <property type="match status" value="1"/>
</dbReference>
<proteinExistence type="predicted"/>
<dbReference type="PROSITE" id="PS51462">
    <property type="entry name" value="NUDIX"/>
    <property type="match status" value="1"/>
</dbReference>
<dbReference type="RefSeq" id="XP_033598565.1">
    <property type="nucleotide sequence ID" value="XM_033750048.1"/>
</dbReference>
<dbReference type="Gene3D" id="3.90.79.10">
    <property type="entry name" value="Nucleoside Triphosphate Pyrophosphohydrolase"/>
    <property type="match status" value="1"/>
</dbReference>
<reference evidence="3" key="1">
    <citation type="journal article" date="2020" name="Stud. Mycol.">
        <title>101 Dothideomycetes genomes: a test case for predicting lifestyles and emergence of pathogens.</title>
        <authorList>
            <person name="Haridas S."/>
            <person name="Albert R."/>
            <person name="Binder M."/>
            <person name="Bloem J."/>
            <person name="Labutti K."/>
            <person name="Salamov A."/>
            <person name="Andreopoulos B."/>
            <person name="Baker S."/>
            <person name="Barry K."/>
            <person name="Bills G."/>
            <person name="Bluhm B."/>
            <person name="Cannon C."/>
            <person name="Castanera R."/>
            <person name="Culley D."/>
            <person name="Daum C."/>
            <person name="Ezra D."/>
            <person name="Gonzalez J."/>
            <person name="Henrissat B."/>
            <person name="Kuo A."/>
            <person name="Liang C."/>
            <person name="Lipzen A."/>
            <person name="Lutzoni F."/>
            <person name="Magnuson J."/>
            <person name="Mondo S."/>
            <person name="Nolan M."/>
            <person name="Ohm R."/>
            <person name="Pangilinan J."/>
            <person name="Park H.-J."/>
            <person name="Ramirez L."/>
            <person name="Alfaro M."/>
            <person name="Sun H."/>
            <person name="Tritt A."/>
            <person name="Yoshinaga Y."/>
            <person name="Zwiers L.-H."/>
            <person name="Turgeon B."/>
            <person name="Goodwin S."/>
            <person name="Spatafora J."/>
            <person name="Crous P."/>
            <person name="Grigoriev I."/>
        </authorList>
    </citation>
    <scope>NUCLEOTIDE SEQUENCE</scope>
    <source>
        <strain evidence="3">CBS 121739</strain>
    </source>
</reference>
<evidence type="ECO:0000259" key="2">
    <source>
        <dbReference type="PROSITE" id="PS51462"/>
    </source>
</evidence>
<dbReference type="GO" id="GO:0006754">
    <property type="term" value="P:ATP biosynthetic process"/>
    <property type="evidence" value="ECO:0007669"/>
    <property type="project" value="TreeGrafter"/>
</dbReference>
<organism evidence="3 4">
    <name type="scientific">Pseudovirgaria hyperparasitica</name>
    <dbReference type="NCBI Taxonomy" id="470096"/>
    <lineage>
        <taxon>Eukaryota</taxon>
        <taxon>Fungi</taxon>
        <taxon>Dikarya</taxon>
        <taxon>Ascomycota</taxon>
        <taxon>Pezizomycotina</taxon>
        <taxon>Dothideomycetes</taxon>
        <taxon>Dothideomycetes incertae sedis</taxon>
        <taxon>Acrospermales</taxon>
        <taxon>Acrospermaceae</taxon>
        <taxon>Pseudovirgaria</taxon>
    </lineage>
</organism>
<dbReference type="Proteomes" id="UP000799437">
    <property type="component" value="Unassembled WGS sequence"/>
</dbReference>
<evidence type="ECO:0000313" key="4">
    <source>
        <dbReference type="Proteomes" id="UP000799437"/>
    </source>
</evidence>
<gene>
    <name evidence="3" type="ORF">EJ05DRAFT_90553</name>
</gene>
<dbReference type="InterPro" id="IPR051325">
    <property type="entry name" value="Nudix_hydrolase_domain"/>
</dbReference>
<dbReference type="EMBL" id="ML996576">
    <property type="protein sequence ID" value="KAF2756114.1"/>
    <property type="molecule type" value="Genomic_DNA"/>
</dbReference>
<dbReference type="GO" id="GO:0006167">
    <property type="term" value="P:AMP biosynthetic process"/>
    <property type="evidence" value="ECO:0007669"/>
    <property type="project" value="TreeGrafter"/>
</dbReference>
<name>A0A6A6W268_9PEZI</name>
<feature type="domain" description="Nudix hydrolase" evidence="2">
    <location>
        <begin position="26"/>
        <end position="182"/>
    </location>
</feature>
<dbReference type="PANTHER" id="PTHR21340">
    <property type="entry name" value="DIADENOSINE 5,5-P1,P4-TETRAPHOSPHATE PYROPHOSPHOHYDROLASE MUTT"/>
    <property type="match status" value="1"/>
</dbReference>
<dbReference type="Pfam" id="PF00293">
    <property type="entry name" value="NUDIX"/>
    <property type="match status" value="1"/>
</dbReference>
<dbReference type="InterPro" id="IPR020084">
    <property type="entry name" value="NUDIX_hydrolase_CS"/>
</dbReference>
<dbReference type="InterPro" id="IPR015797">
    <property type="entry name" value="NUDIX_hydrolase-like_dom_sf"/>
</dbReference>
<keyword evidence="4" id="KW-1185">Reference proteome</keyword>
<evidence type="ECO:0000256" key="1">
    <source>
        <dbReference type="ARBA" id="ARBA00022801"/>
    </source>
</evidence>
<dbReference type="GO" id="GO:0004081">
    <property type="term" value="F:bis(5'-nucleosyl)-tetraphosphatase (asymmetrical) activity"/>
    <property type="evidence" value="ECO:0007669"/>
    <property type="project" value="TreeGrafter"/>
</dbReference>
<dbReference type="GeneID" id="54491102"/>
<dbReference type="InterPro" id="IPR000086">
    <property type="entry name" value="NUDIX_hydrolase_dom"/>
</dbReference>
<dbReference type="AlphaFoldDB" id="A0A6A6W268"/>
<dbReference type="OrthoDB" id="10259236at2759"/>
<protein>
    <submittedName>
        <fullName evidence="3">NUDIX domain-containing protein</fullName>
    </submittedName>
</protein>
<keyword evidence="1" id="KW-0378">Hydrolase</keyword>
<accession>A0A6A6W268</accession>
<dbReference type="PROSITE" id="PS00893">
    <property type="entry name" value="NUDIX_BOX"/>
    <property type="match status" value="1"/>
</dbReference>
<evidence type="ECO:0000313" key="3">
    <source>
        <dbReference type="EMBL" id="KAF2756114.1"/>
    </source>
</evidence>
<dbReference type="PANTHER" id="PTHR21340:SF0">
    <property type="entry name" value="BIS(5'-NUCLEOSYL)-TETRAPHOSPHATASE [ASYMMETRICAL]"/>
    <property type="match status" value="1"/>
</dbReference>